<keyword evidence="7" id="KW-0456">Lyase</keyword>
<dbReference type="PANTHER" id="PTHR43498:SF1">
    <property type="entry name" value="COB--COM HETERODISULFIDE REDUCTASE IRON-SULFUR SUBUNIT A"/>
    <property type="match status" value="1"/>
</dbReference>
<name>A0A2N5CMZ7_9CAUL</name>
<keyword evidence="9" id="KW-1185">Reference proteome</keyword>
<evidence type="ECO:0000313" key="9">
    <source>
        <dbReference type="Proteomes" id="UP000281192"/>
    </source>
</evidence>
<accession>A0A2N5CMZ7</accession>
<dbReference type="AlphaFoldDB" id="A0A2N5CMZ7"/>
<evidence type="ECO:0000256" key="3">
    <source>
        <dbReference type="ARBA" id="ARBA00023002"/>
    </source>
</evidence>
<organism evidence="7 8">
    <name type="scientific">Caulobacter flavus</name>
    <dbReference type="NCBI Taxonomy" id="1679497"/>
    <lineage>
        <taxon>Bacteria</taxon>
        <taxon>Pseudomonadati</taxon>
        <taxon>Pseudomonadota</taxon>
        <taxon>Alphaproteobacteria</taxon>
        <taxon>Caulobacterales</taxon>
        <taxon>Caulobacteraceae</taxon>
        <taxon>Caulobacter</taxon>
    </lineage>
</organism>
<keyword evidence="3" id="KW-0560">Oxidoreductase</keyword>
<keyword evidence="2" id="KW-0479">Metal-binding</keyword>
<evidence type="ECO:0000256" key="4">
    <source>
        <dbReference type="ARBA" id="ARBA00023004"/>
    </source>
</evidence>
<dbReference type="Proteomes" id="UP000281192">
    <property type="component" value="Chromosome"/>
</dbReference>
<reference evidence="7 8" key="1">
    <citation type="submission" date="2017-12" db="EMBL/GenBank/DDBJ databases">
        <title>The genome sequence of Caulobacter flavus CGMCC1 15093.</title>
        <authorList>
            <person name="Gao J."/>
            <person name="Mao X."/>
            <person name="Sun J."/>
        </authorList>
    </citation>
    <scope>NUCLEOTIDE SEQUENCE [LARGE SCALE GENOMIC DNA]</scope>
    <source>
        <strain evidence="7 8">CGMCC1 15093</strain>
    </source>
</reference>
<keyword evidence="4" id="KW-0408">Iron</keyword>
<dbReference type="InterPro" id="IPR036188">
    <property type="entry name" value="FAD/NAD-bd_sf"/>
</dbReference>
<dbReference type="Pfam" id="PF12831">
    <property type="entry name" value="FAD_oxidored"/>
    <property type="match status" value="1"/>
</dbReference>
<evidence type="ECO:0000313" key="8">
    <source>
        <dbReference type="Proteomes" id="UP000234483"/>
    </source>
</evidence>
<evidence type="ECO:0000256" key="5">
    <source>
        <dbReference type="ARBA" id="ARBA00023014"/>
    </source>
</evidence>
<dbReference type="EMBL" id="PJRQ01000044">
    <property type="protein sequence ID" value="PLR07812.1"/>
    <property type="molecule type" value="Genomic_DNA"/>
</dbReference>
<keyword evidence="5" id="KW-0411">Iron-sulfur</keyword>
<evidence type="ECO:0000256" key="1">
    <source>
        <dbReference type="ARBA" id="ARBA00022485"/>
    </source>
</evidence>
<keyword evidence="1" id="KW-0004">4Fe-4S</keyword>
<protein>
    <submittedName>
        <fullName evidence="7">Xanthan lyase</fullName>
    </submittedName>
</protein>
<dbReference type="GO" id="GO:0016829">
    <property type="term" value="F:lyase activity"/>
    <property type="evidence" value="ECO:0007669"/>
    <property type="project" value="UniProtKB-KW"/>
</dbReference>
<dbReference type="Proteomes" id="UP000234483">
    <property type="component" value="Unassembled WGS sequence"/>
</dbReference>
<evidence type="ECO:0000313" key="7">
    <source>
        <dbReference type="EMBL" id="PLR07812.1"/>
    </source>
</evidence>
<dbReference type="OrthoDB" id="9777740at2"/>
<dbReference type="RefSeq" id="WP_101714980.1">
    <property type="nucleotide sequence ID" value="NZ_CP026100.1"/>
</dbReference>
<reference evidence="6 9" key="2">
    <citation type="submission" date="2018-01" db="EMBL/GenBank/DDBJ databases">
        <title>Complete genome sequence of Caulobacter flavus RHGG3.</title>
        <authorList>
            <person name="Yang E."/>
        </authorList>
    </citation>
    <scope>NUCLEOTIDE SEQUENCE [LARGE SCALE GENOMIC DNA]</scope>
    <source>
        <strain evidence="6 9">RHGG3</strain>
    </source>
</reference>
<dbReference type="GO" id="GO:0051539">
    <property type="term" value="F:4 iron, 4 sulfur cluster binding"/>
    <property type="evidence" value="ECO:0007669"/>
    <property type="project" value="UniProtKB-KW"/>
</dbReference>
<dbReference type="PANTHER" id="PTHR43498">
    <property type="entry name" value="FERREDOXIN:COB-COM HETERODISULFIDE REDUCTASE SUBUNIT A"/>
    <property type="match status" value="1"/>
</dbReference>
<sequence>MIDRRLLLGGALSLASTSLAGCYRGKMATAADGPRRLYEHEGQAISADVVVYGATPAGVMAALEVAESRASVVIVGGWREAHVGGMMSGGLGWTDFLDAKAFGGAALRTIKAVSRGGGEAGNRFSFKPSAAEAYFEYMLALKQVSVVYSRGVVGVTKTDRRITGFETADGLRVTGRVFVDASYEGDLLAAAGVGFQVGREAASPLNNLGGYRGATREGETSTHQFQIRGRSIVVDPFQRQGDQASGLLRGVAPGDQKPIGAADKAVQAYNFRLTMSNRPGLRIDLPSTPPPGYDRADYEVLFRYVAAIGQAGLKHGVDWSFADDLIYANDLGDGYFDVNARGGFSTDPVLLSWAYPTASYAEREVIWKRHESFIRGFFYALAWEKDARLPASLQQEVRQWGLAKDHYARPHANDSAGWPYQLYVREARRLDNGAMWSAADLDKDGAPRLSRAVALASYRQDSHLVQRIAVKGEHGWTIWNEGNFEQNSGGRDQRSILPLDIMLPHRDQATNLLAPFAVAASHQAFSAIRMEMTSMTLGQAAGAAAAMLCAPTRQADVQDVDYRTLREILVADGVVLDERNAVGMAELRGEQLIRKIKRRLG</sequence>
<dbReference type="PROSITE" id="PS51257">
    <property type="entry name" value="PROKAR_LIPOPROTEIN"/>
    <property type="match status" value="1"/>
</dbReference>
<proteinExistence type="predicted"/>
<dbReference type="GO" id="GO:0046872">
    <property type="term" value="F:metal ion binding"/>
    <property type="evidence" value="ECO:0007669"/>
    <property type="project" value="UniProtKB-KW"/>
</dbReference>
<gene>
    <name evidence="6" type="ORF">C1707_10040</name>
    <name evidence="7" type="ORF">CFHF_21515</name>
</gene>
<dbReference type="KEGG" id="cfh:C1707_10040"/>
<dbReference type="SUPFAM" id="SSF51905">
    <property type="entry name" value="FAD/NAD(P)-binding domain"/>
    <property type="match status" value="1"/>
</dbReference>
<dbReference type="EMBL" id="CP026100">
    <property type="protein sequence ID" value="AYV46576.1"/>
    <property type="molecule type" value="Genomic_DNA"/>
</dbReference>
<evidence type="ECO:0000256" key="2">
    <source>
        <dbReference type="ARBA" id="ARBA00022723"/>
    </source>
</evidence>
<dbReference type="GO" id="GO:0016491">
    <property type="term" value="F:oxidoreductase activity"/>
    <property type="evidence" value="ECO:0007669"/>
    <property type="project" value="UniProtKB-KW"/>
</dbReference>
<dbReference type="InterPro" id="IPR039650">
    <property type="entry name" value="HdrA-like"/>
</dbReference>
<evidence type="ECO:0000313" key="6">
    <source>
        <dbReference type="EMBL" id="AYV46576.1"/>
    </source>
</evidence>